<accession>A0A841ALI0</accession>
<dbReference type="Proteomes" id="UP000536685">
    <property type="component" value="Unassembled WGS sequence"/>
</dbReference>
<comment type="caution">
    <text evidence="1">The sequence shown here is derived from an EMBL/GenBank/DDBJ whole genome shotgun (WGS) entry which is preliminary data.</text>
</comment>
<reference evidence="1 2" key="1">
    <citation type="submission" date="2020-08" db="EMBL/GenBank/DDBJ databases">
        <title>Sequencing the genomes of 1000 actinobacteria strains.</title>
        <authorList>
            <person name="Klenk H.-P."/>
        </authorList>
    </citation>
    <scope>NUCLEOTIDE SEQUENCE [LARGE SCALE GENOMIC DNA]</scope>
    <source>
        <strain evidence="1 2">DSM 105784</strain>
    </source>
</reference>
<dbReference type="RefSeq" id="WP_184235554.1">
    <property type="nucleotide sequence ID" value="NZ_JACHMJ010000001.1"/>
</dbReference>
<gene>
    <name evidence="1" type="ORF">HD599_001531</name>
</gene>
<name>A0A841ALI0_9MICO</name>
<organism evidence="1 2">
    <name type="scientific">Conyzicola lurida</name>
    <dbReference type="NCBI Taxonomy" id="1172621"/>
    <lineage>
        <taxon>Bacteria</taxon>
        <taxon>Bacillati</taxon>
        <taxon>Actinomycetota</taxon>
        <taxon>Actinomycetes</taxon>
        <taxon>Micrococcales</taxon>
        <taxon>Microbacteriaceae</taxon>
        <taxon>Conyzicola</taxon>
    </lineage>
</organism>
<keyword evidence="2" id="KW-1185">Reference proteome</keyword>
<sequence>MSTVTPSTAEFDAFGPWIDEVRTAEDVPPLYRAHHIDFETARMVLKFPRDISRRDATPQMDLYDHLLIAETDRLTVLSRTATRYSQTSVDYGDIAVMTEWANLLDAELRIDTVLGETVVVAFNGTSRDRIVELVDLLRGLGLVTRAAKETRLPPIAGALELDDLGKKDSLFVTSFRDRQRREPGIALLAAHGRVTVTRRGGFLSRIADLVFPVTLHGALVCASPTELQILSRRHWLVRGGTPELSSARTVLPLDLLHSVRSEEHPRYAGASTVTLRVGGAMLAVVMPTGSPAEKTLRALGSR</sequence>
<proteinExistence type="predicted"/>
<dbReference type="AlphaFoldDB" id="A0A841ALI0"/>
<evidence type="ECO:0000313" key="2">
    <source>
        <dbReference type="Proteomes" id="UP000536685"/>
    </source>
</evidence>
<protein>
    <submittedName>
        <fullName evidence="1">Uncharacterized protein</fullName>
    </submittedName>
</protein>
<dbReference type="EMBL" id="JACHMJ010000001">
    <property type="protein sequence ID" value="MBB5843208.1"/>
    <property type="molecule type" value="Genomic_DNA"/>
</dbReference>
<evidence type="ECO:0000313" key="1">
    <source>
        <dbReference type="EMBL" id="MBB5843208.1"/>
    </source>
</evidence>